<name>A0ABQ9HSR7_9NEOP</name>
<dbReference type="EMBL" id="JARBHB010000004">
    <property type="protein sequence ID" value="KAJ8886898.1"/>
    <property type="molecule type" value="Genomic_DNA"/>
</dbReference>
<dbReference type="SUPFAM" id="SSF53098">
    <property type="entry name" value="Ribonuclease H-like"/>
    <property type="match status" value="1"/>
</dbReference>
<dbReference type="InterPro" id="IPR012337">
    <property type="entry name" value="RNaseH-like_sf"/>
</dbReference>
<dbReference type="Proteomes" id="UP001159363">
    <property type="component" value="Chromosome X"/>
</dbReference>
<reference evidence="1 2" key="1">
    <citation type="submission" date="2023-02" db="EMBL/GenBank/DDBJ databases">
        <title>LHISI_Scaffold_Assembly.</title>
        <authorList>
            <person name="Stuart O.P."/>
            <person name="Cleave R."/>
            <person name="Magrath M.J.L."/>
            <person name="Mikheyev A.S."/>
        </authorList>
    </citation>
    <scope>NUCLEOTIDE SEQUENCE [LARGE SCALE GENOMIC DNA]</scope>
    <source>
        <strain evidence="1">Daus_M_001</strain>
        <tissue evidence="1">Leg muscle</tissue>
    </source>
</reference>
<gene>
    <name evidence="1" type="ORF">PR048_013110</name>
</gene>
<evidence type="ECO:0000313" key="1">
    <source>
        <dbReference type="EMBL" id="KAJ8886898.1"/>
    </source>
</evidence>
<accession>A0ABQ9HSR7</accession>
<evidence type="ECO:0000313" key="2">
    <source>
        <dbReference type="Proteomes" id="UP001159363"/>
    </source>
</evidence>
<feature type="non-terminal residue" evidence="1">
    <location>
        <position position="248"/>
    </location>
</feature>
<sequence length="248" mass="28330">MMKRPNEQKNVSIVASSRKYATISAELTLSKETSFISEVCVVNFCQCILFCVGFCSSAIWKIPSPKGTGLQGLRNDLLTWLKQEFSFIHTNELIAKATVLDPHFKLNPFQQEKHSVFLTSIKDSICYSWTVPCRKEFGDTILNHVTPDSTDSSHGIWARYKHLIPSFNVTPHSHTTARDELNHYLNEPTINPESNPKAVGEHWQDSEHRRLKNVALKYLCVLSAICDVKRITLDPERVKMLIFCHKNL</sequence>
<proteinExistence type="predicted"/>
<keyword evidence="2" id="KW-1185">Reference proteome</keyword>
<organism evidence="1 2">
    <name type="scientific">Dryococelus australis</name>
    <dbReference type="NCBI Taxonomy" id="614101"/>
    <lineage>
        <taxon>Eukaryota</taxon>
        <taxon>Metazoa</taxon>
        <taxon>Ecdysozoa</taxon>
        <taxon>Arthropoda</taxon>
        <taxon>Hexapoda</taxon>
        <taxon>Insecta</taxon>
        <taxon>Pterygota</taxon>
        <taxon>Neoptera</taxon>
        <taxon>Polyneoptera</taxon>
        <taxon>Phasmatodea</taxon>
        <taxon>Verophasmatodea</taxon>
        <taxon>Anareolatae</taxon>
        <taxon>Phasmatidae</taxon>
        <taxon>Eurycanthinae</taxon>
        <taxon>Dryococelus</taxon>
    </lineage>
</organism>
<protein>
    <submittedName>
        <fullName evidence="1">Uncharacterized protein</fullName>
    </submittedName>
</protein>
<comment type="caution">
    <text evidence="1">The sequence shown here is derived from an EMBL/GenBank/DDBJ whole genome shotgun (WGS) entry which is preliminary data.</text>
</comment>